<accession>A0ACB9RAK7</accession>
<sequence>MSSRTRCHIVSWPWHTWRRDCLVFVYCKHGGLIPNASTLFREVVASCFRLHDETLKTLEMGSRLLTSRRLSGSTPWLETTLSIMEMFTEGGDVDNAESLFDELSQVKHARYTFVVNALIRAYVPEEDDTGREEARCGDV</sequence>
<dbReference type="Proteomes" id="UP001057402">
    <property type="component" value="Chromosome 4"/>
</dbReference>
<dbReference type="EMBL" id="CM042883">
    <property type="protein sequence ID" value="KAI4375533.1"/>
    <property type="molecule type" value="Genomic_DNA"/>
</dbReference>
<reference evidence="2" key="1">
    <citation type="journal article" date="2023" name="Front. Plant Sci.">
        <title>Chromosomal-level genome assembly of Melastoma candidum provides insights into trichome evolution.</title>
        <authorList>
            <person name="Zhong Y."/>
            <person name="Wu W."/>
            <person name="Sun C."/>
            <person name="Zou P."/>
            <person name="Liu Y."/>
            <person name="Dai S."/>
            <person name="Zhou R."/>
        </authorList>
    </citation>
    <scope>NUCLEOTIDE SEQUENCE [LARGE SCALE GENOMIC DNA]</scope>
</reference>
<gene>
    <name evidence="1" type="ORF">MLD38_013391</name>
</gene>
<name>A0ACB9RAK7_9MYRT</name>
<protein>
    <submittedName>
        <fullName evidence="1">Uncharacterized protein</fullName>
    </submittedName>
</protein>
<organism evidence="1 2">
    <name type="scientific">Melastoma candidum</name>
    <dbReference type="NCBI Taxonomy" id="119954"/>
    <lineage>
        <taxon>Eukaryota</taxon>
        <taxon>Viridiplantae</taxon>
        <taxon>Streptophyta</taxon>
        <taxon>Embryophyta</taxon>
        <taxon>Tracheophyta</taxon>
        <taxon>Spermatophyta</taxon>
        <taxon>Magnoliopsida</taxon>
        <taxon>eudicotyledons</taxon>
        <taxon>Gunneridae</taxon>
        <taxon>Pentapetalae</taxon>
        <taxon>rosids</taxon>
        <taxon>malvids</taxon>
        <taxon>Myrtales</taxon>
        <taxon>Melastomataceae</taxon>
        <taxon>Melastomatoideae</taxon>
        <taxon>Melastomateae</taxon>
        <taxon>Melastoma</taxon>
    </lineage>
</organism>
<keyword evidence="2" id="KW-1185">Reference proteome</keyword>
<proteinExistence type="predicted"/>
<evidence type="ECO:0000313" key="2">
    <source>
        <dbReference type="Proteomes" id="UP001057402"/>
    </source>
</evidence>
<comment type="caution">
    <text evidence="1">The sequence shown here is derived from an EMBL/GenBank/DDBJ whole genome shotgun (WGS) entry which is preliminary data.</text>
</comment>
<evidence type="ECO:0000313" key="1">
    <source>
        <dbReference type="EMBL" id="KAI4375533.1"/>
    </source>
</evidence>